<sequence length="275" mass="29079">MTSPIPVLQGDQSTELRSMGEELLLRRPHDELRIPLAAIARIRVERRVVTVELTAPAGIEPTVYRIEDVSRAAADAFADAVNAALPARTAGEDAADGSALVTTRTLGSPDEDDEDGPEPVPLFVKGAAVVVGVGLAALSAFVGVATEHVGRGVAVLLVGGVGALFAFGVVSALWTLWENWYLSRHGITVDATQAWLDGQVSYVYTDTTGKTHTHPESVEDETIRVAYSPRKPRKAILCQGWGHQVKGLFVVLFLLALASPAVYGAYALASPAFGG</sequence>
<dbReference type="RefSeq" id="WP_318106916.1">
    <property type="nucleotide sequence ID" value="NZ_CP137573.1"/>
</dbReference>
<evidence type="ECO:0000256" key="1">
    <source>
        <dbReference type="SAM" id="MobiDB-lite"/>
    </source>
</evidence>
<proteinExistence type="predicted"/>
<reference evidence="3 4" key="1">
    <citation type="submission" date="2023-10" db="EMBL/GenBank/DDBJ databases">
        <title>The genome sequence of Streptomyces sp. HUAS YS2.</title>
        <authorList>
            <person name="Mo P."/>
        </authorList>
    </citation>
    <scope>NUCLEOTIDE SEQUENCE [LARGE SCALE GENOMIC DNA]</scope>
    <source>
        <strain evidence="3 4">HUAS YS2</strain>
    </source>
</reference>
<name>A0ABZ0LYE8_9ACTN</name>
<feature type="transmembrane region" description="Helical" evidence="2">
    <location>
        <begin position="153"/>
        <end position="177"/>
    </location>
</feature>
<keyword evidence="2" id="KW-0812">Transmembrane</keyword>
<protein>
    <recommendedName>
        <fullName evidence="5">DUF3592 domain-containing protein</fullName>
    </recommendedName>
</protein>
<keyword evidence="2" id="KW-0472">Membrane</keyword>
<organism evidence="3 4">
    <name type="scientific">Streptomyces solicathayae</name>
    <dbReference type="NCBI Taxonomy" id="3081768"/>
    <lineage>
        <taxon>Bacteria</taxon>
        <taxon>Bacillati</taxon>
        <taxon>Actinomycetota</taxon>
        <taxon>Actinomycetes</taxon>
        <taxon>Kitasatosporales</taxon>
        <taxon>Streptomycetaceae</taxon>
        <taxon>Streptomyces</taxon>
    </lineage>
</organism>
<dbReference type="Proteomes" id="UP001301731">
    <property type="component" value="Chromosome"/>
</dbReference>
<gene>
    <name evidence="3" type="ORF">R2D22_25040</name>
</gene>
<evidence type="ECO:0000313" key="3">
    <source>
        <dbReference type="EMBL" id="WOX24469.1"/>
    </source>
</evidence>
<dbReference type="EMBL" id="CP137573">
    <property type="protein sequence ID" value="WOX24469.1"/>
    <property type="molecule type" value="Genomic_DNA"/>
</dbReference>
<feature type="transmembrane region" description="Helical" evidence="2">
    <location>
        <begin position="122"/>
        <end position="146"/>
    </location>
</feature>
<feature type="region of interest" description="Disordered" evidence="1">
    <location>
        <begin position="95"/>
        <end position="117"/>
    </location>
</feature>
<accession>A0ABZ0LYE8</accession>
<keyword evidence="4" id="KW-1185">Reference proteome</keyword>
<feature type="transmembrane region" description="Helical" evidence="2">
    <location>
        <begin position="247"/>
        <end position="269"/>
    </location>
</feature>
<evidence type="ECO:0000256" key="2">
    <source>
        <dbReference type="SAM" id="Phobius"/>
    </source>
</evidence>
<evidence type="ECO:0008006" key="5">
    <source>
        <dbReference type="Google" id="ProtNLM"/>
    </source>
</evidence>
<evidence type="ECO:0000313" key="4">
    <source>
        <dbReference type="Proteomes" id="UP001301731"/>
    </source>
</evidence>
<keyword evidence="2" id="KW-1133">Transmembrane helix</keyword>